<comment type="subunit">
    <text evidence="4">Homodimer.</text>
</comment>
<dbReference type="NCBIfam" id="TIGR00419">
    <property type="entry name" value="tim"/>
    <property type="match status" value="1"/>
</dbReference>
<comment type="pathway">
    <text evidence="1 12">Carbohydrate degradation; glycolysis; D-glyceraldehyde 3-phosphate from glycerone phosphate: step 1/1.</text>
</comment>
<evidence type="ECO:0000256" key="7">
    <source>
        <dbReference type="ARBA" id="ARBA00022432"/>
    </source>
</evidence>
<evidence type="ECO:0000256" key="10">
    <source>
        <dbReference type="ARBA" id="ARBA00052432"/>
    </source>
</evidence>
<dbReference type="Proteomes" id="UP000322899">
    <property type="component" value="Unassembled WGS sequence"/>
</dbReference>
<evidence type="ECO:0000256" key="8">
    <source>
        <dbReference type="ARBA" id="ARBA00023152"/>
    </source>
</evidence>
<dbReference type="SUPFAM" id="SSF51351">
    <property type="entry name" value="Triosephosphate isomerase (TIM)"/>
    <property type="match status" value="1"/>
</dbReference>
<evidence type="ECO:0000313" key="16">
    <source>
        <dbReference type="EMBL" id="KAA0166032.1"/>
    </source>
</evidence>
<dbReference type="AlphaFoldDB" id="A0A5A8DKZ3"/>
<dbReference type="Proteomes" id="UP000324907">
    <property type="component" value="Unassembled WGS sequence"/>
</dbReference>
<dbReference type="UniPathway" id="UPA00109">
    <property type="reaction ID" value="UER00189"/>
</dbReference>
<evidence type="ECO:0000313" key="19">
    <source>
        <dbReference type="Proteomes" id="UP000323011"/>
    </source>
</evidence>
<comment type="function">
    <text evidence="11">Catalyzes the interconversion of glyceraldehyde 3-phosphate and dihydroxyacetone phosphate in the glycolytic and gluconeogenic pathways.</text>
</comment>
<organism evidence="16 21">
    <name type="scientific">Cafeteria roenbergensis</name>
    <name type="common">Marine flagellate</name>
    <dbReference type="NCBI Taxonomy" id="33653"/>
    <lineage>
        <taxon>Eukaryota</taxon>
        <taxon>Sar</taxon>
        <taxon>Stramenopiles</taxon>
        <taxon>Bigyra</taxon>
        <taxon>Opalozoa</taxon>
        <taxon>Bicosoecida</taxon>
        <taxon>Cafeteriaceae</taxon>
        <taxon>Cafeteria</taxon>
    </lineage>
</organism>
<dbReference type="FunFam" id="3.20.20.70:FF:000016">
    <property type="entry name" value="Triosephosphate isomerase"/>
    <property type="match status" value="1"/>
</dbReference>
<evidence type="ECO:0000256" key="4">
    <source>
        <dbReference type="ARBA" id="ARBA00011738"/>
    </source>
</evidence>
<keyword evidence="8 12" id="KW-0324">Glycolysis</keyword>
<dbReference type="EC" id="5.3.1.1" evidence="5 12"/>
<dbReference type="InterPro" id="IPR020861">
    <property type="entry name" value="Triosephosphate_isomerase_AS"/>
</dbReference>
<evidence type="ECO:0000256" key="1">
    <source>
        <dbReference type="ARBA" id="ARBA00004680"/>
    </source>
</evidence>
<evidence type="ECO:0000256" key="2">
    <source>
        <dbReference type="ARBA" id="ARBA00004742"/>
    </source>
</evidence>
<evidence type="ECO:0000256" key="6">
    <source>
        <dbReference type="ARBA" id="ARBA00019397"/>
    </source>
</evidence>
<keyword evidence="7 12" id="KW-0312">Gluconeogenesis</keyword>
<evidence type="ECO:0000313" key="21">
    <source>
        <dbReference type="Proteomes" id="UP000325113"/>
    </source>
</evidence>
<dbReference type="OrthoDB" id="6715177at2759"/>
<dbReference type="InterPro" id="IPR022896">
    <property type="entry name" value="TrioseP_Isoase_bac/euk"/>
</dbReference>
<reference evidence="18 19" key="1">
    <citation type="submission" date="2019-07" db="EMBL/GenBank/DDBJ databases">
        <title>Genomes of Cafeteria roenbergensis.</title>
        <authorList>
            <person name="Fischer M.G."/>
            <person name="Hackl T."/>
            <person name="Roman M."/>
        </authorList>
    </citation>
    <scope>NUCLEOTIDE SEQUENCE [LARGE SCALE GENOMIC DNA]</scope>
    <source>
        <strain evidence="14 19">BVI</strain>
        <strain evidence="16 21">Cflag</strain>
        <strain evidence="17 18">E4-10P</strain>
        <strain evidence="15 20">RCC970-E3</strain>
    </source>
</reference>
<dbReference type="OMA" id="NWKMHMT"/>
<accession>A0A5A8DKZ3</accession>
<dbReference type="Proteomes" id="UP000325113">
    <property type="component" value="Unassembled WGS sequence"/>
</dbReference>
<evidence type="ECO:0000313" key="14">
    <source>
        <dbReference type="EMBL" id="KAA0152215.1"/>
    </source>
</evidence>
<comment type="pathway">
    <text evidence="2 12">Carbohydrate biosynthesis; gluconeogenesis.</text>
</comment>
<dbReference type="EMBL" id="VLTO01000019">
    <property type="protein sequence ID" value="KAA0174834.1"/>
    <property type="molecule type" value="Genomic_DNA"/>
</dbReference>
<dbReference type="PROSITE" id="PS00171">
    <property type="entry name" value="TIM_1"/>
    <property type="match status" value="1"/>
</dbReference>
<dbReference type="Gene3D" id="3.20.20.70">
    <property type="entry name" value="Aldolase class I"/>
    <property type="match status" value="1"/>
</dbReference>
<evidence type="ECO:0000313" key="20">
    <source>
        <dbReference type="Proteomes" id="UP000324907"/>
    </source>
</evidence>
<dbReference type="GO" id="GO:0019563">
    <property type="term" value="P:glycerol catabolic process"/>
    <property type="evidence" value="ECO:0007669"/>
    <property type="project" value="TreeGrafter"/>
</dbReference>
<dbReference type="PROSITE" id="PS51440">
    <property type="entry name" value="TIM_2"/>
    <property type="match status" value="1"/>
</dbReference>
<sequence>MAAAAPSSRRPWVGGNWKAAATKATIGPVVEALNKSGEGFAAEVVIFPSAMHLESTKEALKVDAKIGVQNIHSAEKLGAFTGELVVPQVQDMGLEWVMVGHSERRHLFGEADAVVAEKARVALAAGLKVVVCVGEKLDEREAGQCRAVVVRQLDAVAAVVPAESWAASIVVAYEPVWAIGTGKVASAEQAQEAHKDIREWLEAKIGAAASAACRIVYGGSVKPGNCTGLGAQPDIDGFLVGGAALKPEFVDIIRGAQA</sequence>
<dbReference type="GO" id="GO:0006094">
    <property type="term" value="P:gluconeogenesis"/>
    <property type="evidence" value="ECO:0007669"/>
    <property type="project" value="UniProtKB-UniPathway"/>
</dbReference>
<dbReference type="InterPro" id="IPR000652">
    <property type="entry name" value="Triosephosphate_isomerase"/>
</dbReference>
<comment type="similarity">
    <text evidence="3 12">Belongs to the triosephosphate isomerase family.</text>
</comment>
<evidence type="ECO:0000313" key="17">
    <source>
        <dbReference type="EMBL" id="KAA0174834.1"/>
    </source>
</evidence>
<evidence type="ECO:0000256" key="3">
    <source>
        <dbReference type="ARBA" id="ARBA00007422"/>
    </source>
</evidence>
<dbReference type="GO" id="GO:0005829">
    <property type="term" value="C:cytosol"/>
    <property type="evidence" value="ECO:0007669"/>
    <property type="project" value="TreeGrafter"/>
</dbReference>
<comment type="catalytic activity">
    <reaction evidence="10">
        <text>D-glyceraldehyde 3-phosphate = dihydroxyacetone phosphate</text>
        <dbReference type="Rhea" id="RHEA:18585"/>
        <dbReference type="ChEBI" id="CHEBI:57642"/>
        <dbReference type="ChEBI" id="CHEBI:59776"/>
        <dbReference type="EC" id="5.3.1.1"/>
    </reaction>
    <physiologicalReaction direction="left-to-right" evidence="10">
        <dbReference type="Rhea" id="RHEA:18586"/>
    </physiologicalReaction>
</comment>
<dbReference type="InterPro" id="IPR013785">
    <property type="entry name" value="Aldolase_TIM"/>
</dbReference>
<dbReference type="PANTHER" id="PTHR21139:SF41">
    <property type="entry name" value="TRIOSEPHOSPHATE ISOMERASE"/>
    <property type="match status" value="1"/>
</dbReference>
<dbReference type="EMBL" id="VLTN01000022">
    <property type="protein sequence ID" value="KAA0152215.1"/>
    <property type="molecule type" value="Genomic_DNA"/>
</dbReference>
<protein>
    <recommendedName>
        <fullName evidence="6 12">Triosephosphate isomerase</fullName>
        <ecNumber evidence="5 12">5.3.1.1</ecNumber>
    </recommendedName>
</protein>
<reference evidence="13" key="2">
    <citation type="submission" date="2021-01" db="EMBL/GenBank/DDBJ databases">
        <authorList>
            <person name="Corre E."/>
            <person name="Pelletier E."/>
            <person name="Niang G."/>
            <person name="Scheremetjew M."/>
            <person name="Finn R."/>
            <person name="Kale V."/>
            <person name="Holt S."/>
            <person name="Cochrane G."/>
            <person name="Meng A."/>
            <person name="Brown T."/>
            <person name="Cohen L."/>
        </authorList>
    </citation>
    <scope>NUCLEOTIDE SEQUENCE</scope>
    <source>
        <strain evidence="13">E4-10</strain>
    </source>
</reference>
<keyword evidence="19" id="KW-1185">Reference proteome</keyword>
<keyword evidence="9 12" id="KW-0413">Isomerase</keyword>
<evidence type="ECO:0000256" key="12">
    <source>
        <dbReference type="RuleBase" id="RU363013"/>
    </source>
</evidence>
<dbReference type="EMBL" id="HBET01018223">
    <property type="protein sequence ID" value="CAD8567900.1"/>
    <property type="molecule type" value="Transcribed_RNA"/>
</dbReference>
<dbReference type="Proteomes" id="UP000323011">
    <property type="component" value="Unassembled WGS sequence"/>
</dbReference>
<dbReference type="HAMAP" id="MF_00147_B">
    <property type="entry name" value="TIM_B"/>
    <property type="match status" value="1"/>
</dbReference>
<evidence type="ECO:0000256" key="5">
    <source>
        <dbReference type="ARBA" id="ARBA00011940"/>
    </source>
</evidence>
<dbReference type="EMBL" id="VLTL01000181">
    <property type="protein sequence ID" value="KAA0155520.1"/>
    <property type="molecule type" value="Genomic_DNA"/>
</dbReference>
<proteinExistence type="inferred from homology"/>
<dbReference type="EMBL" id="VLTM01000010">
    <property type="protein sequence ID" value="KAA0166032.1"/>
    <property type="molecule type" value="Genomic_DNA"/>
</dbReference>
<evidence type="ECO:0000256" key="9">
    <source>
        <dbReference type="ARBA" id="ARBA00023235"/>
    </source>
</evidence>
<evidence type="ECO:0000256" key="11">
    <source>
        <dbReference type="ARBA" id="ARBA00056661"/>
    </source>
</evidence>
<dbReference type="PANTHER" id="PTHR21139">
    <property type="entry name" value="TRIOSEPHOSPHATE ISOMERASE"/>
    <property type="match status" value="1"/>
</dbReference>
<evidence type="ECO:0000313" key="18">
    <source>
        <dbReference type="Proteomes" id="UP000322899"/>
    </source>
</evidence>
<name>A0A5A8DKZ3_CAFRO</name>
<evidence type="ECO:0000313" key="15">
    <source>
        <dbReference type="EMBL" id="KAA0155520.1"/>
    </source>
</evidence>
<dbReference type="UniPathway" id="UPA00138"/>
<dbReference type="CDD" id="cd00311">
    <property type="entry name" value="TIM"/>
    <property type="match status" value="1"/>
</dbReference>
<dbReference type="GO" id="GO:0004807">
    <property type="term" value="F:triose-phosphate isomerase activity"/>
    <property type="evidence" value="ECO:0007669"/>
    <property type="project" value="UniProtKB-EC"/>
</dbReference>
<evidence type="ECO:0000313" key="13">
    <source>
        <dbReference type="EMBL" id="CAD8567900.1"/>
    </source>
</evidence>
<dbReference type="GO" id="GO:0006096">
    <property type="term" value="P:glycolytic process"/>
    <property type="evidence" value="ECO:0007669"/>
    <property type="project" value="UniProtKB-UniPathway"/>
</dbReference>
<dbReference type="GO" id="GO:0046166">
    <property type="term" value="P:glyceraldehyde-3-phosphate biosynthetic process"/>
    <property type="evidence" value="ECO:0007669"/>
    <property type="project" value="TreeGrafter"/>
</dbReference>
<dbReference type="Pfam" id="PF00121">
    <property type="entry name" value="TIM"/>
    <property type="match status" value="1"/>
</dbReference>
<gene>
    <name evidence="13" type="ORF">CROE0942_LOCUS12280</name>
    <name evidence="17" type="ORF">FNF27_03729</name>
    <name evidence="15" type="ORF">FNF28_06722</name>
    <name evidence="14" type="ORF">FNF29_04079</name>
    <name evidence="16" type="ORF">FNF31_01645</name>
</gene>
<dbReference type="InterPro" id="IPR035990">
    <property type="entry name" value="TIM_sf"/>
</dbReference>